<protein>
    <submittedName>
        <fullName evidence="1">Uncharacterized protein</fullName>
    </submittedName>
</protein>
<evidence type="ECO:0000313" key="1">
    <source>
        <dbReference type="EMBL" id="JAE28204.1"/>
    </source>
</evidence>
<dbReference type="EMBL" id="GBRH01169692">
    <property type="protein sequence ID" value="JAE28204.1"/>
    <property type="molecule type" value="Transcribed_RNA"/>
</dbReference>
<name>A0A0A9GXD1_ARUDO</name>
<organism evidence="1">
    <name type="scientific">Arundo donax</name>
    <name type="common">Giant reed</name>
    <name type="synonym">Donax arundinaceus</name>
    <dbReference type="NCBI Taxonomy" id="35708"/>
    <lineage>
        <taxon>Eukaryota</taxon>
        <taxon>Viridiplantae</taxon>
        <taxon>Streptophyta</taxon>
        <taxon>Embryophyta</taxon>
        <taxon>Tracheophyta</taxon>
        <taxon>Spermatophyta</taxon>
        <taxon>Magnoliopsida</taxon>
        <taxon>Liliopsida</taxon>
        <taxon>Poales</taxon>
        <taxon>Poaceae</taxon>
        <taxon>PACMAD clade</taxon>
        <taxon>Arundinoideae</taxon>
        <taxon>Arundineae</taxon>
        <taxon>Arundo</taxon>
    </lineage>
</organism>
<sequence length="20" mass="2173">MKSVNVLVVKFVKLAVIVVS</sequence>
<reference evidence="1" key="1">
    <citation type="submission" date="2014-09" db="EMBL/GenBank/DDBJ databases">
        <authorList>
            <person name="Magalhaes I.L.F."/>
            <person name="Oliveira U."/>
            <person name="Santos F.R."/>
            <person name="Vidigal T.H.D.A."/>
            <person name="Brescovit A.D."/>
            <person name="Santos A.J."/>
        </authorList>
    </citation>
    <scope>NUCLEOTIDE SEQUENCE</scope>
    <source>
        <tissue evidence="1">Shoot tissue taken approximately 20 cm above the soil surface</tissue>
    </source>
</reference>
<proteinExistence type="predicted"/>
<dbReference type="AlphaFoldDB" id="A0A0A9GXD1"/>
<reference evidence="1" key="2">
    <citation type="journal article" date="2015" name="Data Brief">
        <title>Shoot transcriptome of the giant reed, Arundo donax.</title>
        <authorList>
            <person name="Barrero R.A."/>
            <person name="Guerrero F.D."/>
            <person name="Moolhuijzen P."/>
            <person name="Goolsby J.A."/>
            <person name="Tidwell J."/>
            <person name="Bellgard S.E."/>
            <person name="Bellgard M.I."/>
        </authorList>
    </citation>
    <scope>NUCLEOTIDE SEQUENCE</scope>
    <source>
        <tissue evidence="1">Shoot tissue taken approximately 20 cm above the soil surface</tissue>
    </source>
</reference>
<accession>A0A0A9GXD1</accession>